<keyword evidence="3" id="KW-1185">Reference proteome</keyword>
<evidence type="ECO:0000313" key="3">
    <source>
        <dbReference type="Proteomes" id="UP000319004"/>
    </source>
</evidence>
<accession>A0A518I4D2</accession>
<evidence type="ECO:0000313" key="2">
    <source>
        <dbReference type="EMBL" id="QDV47942.1"/>
    </source>
</evidence>
<keyword evidence="2" id="KW-0560">Oxidoreductase</keyword>
<proteinExistence type="predicted"/>
<gene>
    <name evidence="2" type="ORF">Enr13x_78540</name>
</gene>
<organism evidence="2 3">
    <name type="scientific">Stieleria neptunia</name>
    <dbReference type="NCBI Taxonomy" id="2527979"/>
    <lineage>
        <taxon>Bacteria</taxon>
        <taxon>Pseudomonadati</taxon>
        <taxon>Planctomycetota</taxon>
        <taxon>Planctomycetia</taxon>
        <taxon>Pirellulales</taxon>
        <taxon>Pirellulaceae</taxon>
        <taxon>Stieleria</taxon>
    </lineage>
</organism>
<feature type="domain" description="ABM" evidence="1">
    <location>
        <begin position="2"/>
        <end position="92"/>
    </location>
</feature>
<dbReference type="Gene3D" id="3.30.70.100">
    <property type="match status" value="1"/>
</dbReference>
<evidence type="ECO:0000259" key="1">
    <source>
        <dbReference type="PROSITE" id="PS51725"/>
    </source>
</evidence>
<name>A0A518I4D2_9BACT</name>
<dbReference type="EMBL" id="CP037423">
    <property type="protein sequence ID" value="QDV47942.1"/>
    <property type="molecule type" value="Genomic_DNA"/>
</dbReference>
<dbReference type="KEGG" id="snep:Enr13x_78540"/>
<sequence>MIQAVLRVVAPPNKRAEILQVFCSLAGPTEVAKGCRLCRVLCDANDENAILYWAQWETRDDQDDHLRSERFQRLLPYIDMSREPPEVDVSTMDAIGGIELVLSVIRAQQH</sequence>
<dbReference type="RefSeq" id="WP_145391984.1">
    <property type="nucleotide sequence ID" value="NZ_CP037423.1"/>
</dbReference>
<protein>
    <submittedName>
        <fullName evidence="2">Antibiotic biosynthesis monooxygenase</fullName>
    </submittedName>
</protein>
<dbReference type="InterPro" id="IPR007138">
    <property type="entry name" value="ABM_dom"/>
</dbReference>
<dbReference type="SUPFAM" id="SSF54909">
    <property type="entry name" value="Dimeric alpha+beta barrel"/>
    <property type="match status" value="1"/>
</dbReference>
<dbReference type="Pfam" id="PF03992">
    <property type="entry name" value="ABM"/>
    <property type="match status" value="1"/>
</dbReference>
<dbReference type="AlphaFoldDB" id="A0A518I4D2"/>
<dbReference type="Proteomes" id="UP000319004">
    <property type="component" value="Chromosome"/>
</dbReference>
<dbReference type="PROSITE" id="PS51725">
    <property type="entry name" value="ABM"/>
    <property type="match status" value="1"/>
</dbReference>
<dbReference type="OrthoDB" id="277125at2"/>
<dbReference type="GO" id="GO:0004497">
    <property type="term" value="F:monooxygenase activity"/>
    <property type="evidence" value="ECO:0007669"/>
    <property type="project" value="UniProtKB-KW"/>
</dbReference>
<reference evidence="2 3" key="1">
    <citation type="submission" date="2019-03" db="EMBL/GenBank/DDBJ databases">
        <title>Deep-cultivation of Planctomycetes and their phenomic and genomic characterization uncovers novel biology.</title>
        <authorList>
            <person name="Wiegand S."/>
            <person name="Jogler M."/>
            <person name="Boedeker C."/>
            <person name="Pinto D."/>
            <person name="Vollmers J."/>
            <person name="Rivas-Marin E."/>
            <person name="Kohn T."/>
            <person name="Peeters S.H."/>
            <person name="Heuer A."/>
            <person name="Rast P."/>
            <person name="Oberbeckmann S."/>
            <person name="Bunk B."/>
            <person name="Jeske O."/>
            <person name="Meyerdierks A."/>
            <person name="Storesund J.E."/>
            <person name="Kallscheuer N."/>
            <person name="Luecker S."/>
            <person name="Lage O.M."/>
            <person name="Pohl T."/>
            <person name="Merkel B.J."/>
            <person name="Hornburger P."/>
            <person name="Mueller R.-W."/>
            <person name="Bruemmer F."/>
            <person name="Labrenz M."/>
            <person name="Spormann A.M."/>
            <person name="Op den Camp H."/>
            <person name="Overmann J."/>
            <person name="Amann R."/>
            <person name="Jetten M.S.M."/>
            <person name="Mascher T."/>
            <person name="Medema M.H."/>
            <person name="Devos D.P."/>
            <person name="Kaster A.-K."/>
            <person name="Ovreas L."/>
            <person name="Rohde M."/>
            <person name="Galperin M.Y."/>
            <person name="Jogler C."/>
        </authorList>
    </citation>
    <scope>NUCLEOTIDE SEQUENCE [LARGE SCALE GENOMIC DNA]</scope>
    <source>
        <strain evidence="2 3">Enr13</strain>
    </source>
</reference>
<keyword evidence="2" id="KW-0503">Monooxygenase</keyword>
<dbReference type="InterPro" id="IPR011008">
    <property type="entry name" value="Dimeric_a/b-barrel"/>
</dbReference>